<name>A0A2H0N373_9BACT</name>
<sequence>MGCEENIFVDRGDGVKKVKVYVQPEVLTHSLSVLSPRLYSLLCSDELGSGLGFEQVPWSGTLAGIPRAGEPVVVCAAMVMHCGWRQELAELCQRRGHFLVYQSGLVSMDGRVDFEFAPFYEAYKMFMERFCERHSNQGEERR</sequence>
<comment type="caution">
    <text evidence="1">The sequence shown here is derived from an EMBL/GenBank/DDBJ whole genome shotgun (WGS) entry which is preliminary data.</text>
</comment>
<organism evidence="1 2">
    <name type="scientific">Candidatus Magasanikbacteria bacterium CG11_big_fil_rev_8_21_14_0_20_43_7</name>
    <dbReference type="NCBI Taxonomy" id="1974654"/>
    <lineage>
        <taxon>Bacteria</taxon>
        <taxon>Candidatus Magasanikiibacteriota</taxon>
    </lineage>
</organism>
<reference evidence="1 2" key="1">
    <citation type="submission" date="2017-09" db="EMBL/GenBank/DDBJ databases">
        <title>Depth-based differentiation of microbial function through sediment-hosted aquifers and enrichment of novel symbionts in the deep terrestrial subsurface.</title>
        <authorList>
            <person name="Probst A.J."/>
            <person name="Ladd B."/>
            <person name="Jarett J.K."/>
            <person name="Geller-Mcgrath D.E."/>
            <person name="Sieber C.M."/>
            <person name="Emerson J.B."/>
            <person name="Anantharaman K."/>
            <person name="Thomas B.C."/>
            <person name="Malmstrom R."/>
            <person name="Stieglmeier M."/>
            <person name="Klingl A."/>
            <person name="Woyke T."/>
            <person name="Ryan C.M."/>
            <person name="Banfield J.F."/>
        </authorList>
    </citation>
    <scope>NUCLEOTIDE SEQUENCE [LARGE SCALE GENOMIC DNA]</scope>
    <source>
        <strain evidence="1">CG11_big_fil_rev_8_21_14_0_20_43_7</strain>
    </source>
</reference>
<dbReference type="AlphaFoldDB" id="A0A2H0N373"/>
<protein>
    <submittedName>
        <fullName evidence="1">Uncharacterized protein</fullName>
    </submittedName>
</protein>
<proteinExistence type="predicted"/>
<evidence type="ECO:0000313" key="2">
    <source>
        <dbReference type="Proteomes" id="UP000229782"/>
    </source>
</evidence>
<gene>
    <name evidence="1" type="ORF">COV60_00840</name>
</gene>
<dbReference type="Proteomes" id="UP000229782">
    <property type="component" value="Unassembled WGS sequence"/>
</dbReference>
<evidence type="ECO:0000313" key="1">
    <source>
        <dbReference type="EMBL" id="PIR03342.1"/>
    </source>
</evidence>
<dbReference type="EMBL" id="PCWM01000017">
    <property type="protein sequence ID" value="PIR03342.1"/>
    <property type="molecule type" value="Genomic_DNA"/>
</dbReference>
<accession>A0A2H0N373</accession>